<dbReference type="Pfam" id="PF12937">
    <property type="entry name" value="F-box-like"/>
    <property type="match status" value="1"/>
</dbReference>
<proteinExistence type="predicted"/>
<accession>A0A9P7GVJ2</accession>
<dbReference type="Gene3D" id="3.80.10.10">
    <property type="entry name" value="Ribonuclease Inhibitor"/>
    <property type="match status" value="1"/>
</dbReference>
<sequence>MTSKTKGRYQHHTNNPQLRHNNIDSIPSSLVSTSLHRPFTNMPTLEQLASYDAEEFASNIKSILLAFAYPLCNIDPWTPERAKIKELILSHAAEPPTVAAITAICTSPLKYDDWDTLKLQGTIFFRILHELSFEQLQVYRPALAGLVAVDCSFSDSCAQDFARKASSYVKVAKDLQRYVLQPEAVWLSECVRDEIGFRTLSERVHTAEQMRPYMPQLWETFWDTNTPECYRSREQLLRFPETAVSVAAELVKKMLLDKTLLWPNIEQVIHIFRTIRGYIPERDAWMPLREPAKNLAQDLRERLKEEPYKNDLNYLDYLEDVEEWLLKMSTRRSARLRAQPTQEPLLAPDSPAEEEPKKRSKQKVPATKRDNEPTSKRKMNEVVSSDSVVQPPAKARKKDTGAGVTKTSKSFTHRPAITTSDALSSLPAEVLNMVLKNVDDTKSLGKLSATNKSFYALVTPQLYKRIDVYVTSHAQIAKFIRNLDPLLSIKQREQLKKEGTYKGQRESFSNKLDPKKVPELASFVTEAMFGIGDPGMKHRYIVHRYMEEAMKNMKNLEIVETLLVTESIANSLAQQKNLKALSLTINGLVEGDLTALSKIKGLSHLFISLLGFGHTDGIEDKVGVSLILNSRSTLRSLSIKTGSFASYLLDGLAKRVKVKGTEKILTALESLSFAGASFDEDITDILPKAVDLAALKQLKIDYQSRGVEFLHRCIGDVLSKAHEDVKTEIKLRDLTLDMADDGWNTEPGEQEASLNAKIHLVSSFDTLAILDLHKFGQYPESQPEPGINPSLIQAIVKHQSLIKLTMAHDGIHGGCAIPHWHPHDVANIITDLPKLEELTFSTSASNFEEIGKILSEARNLTSVNISTVKTWAIDRANATESKNLLRGIALGVMERDLESDVEVFNWEDHSALKLVNIDGTVFELGLKLGKTKKALPKKVGKFTVDLKPKREMLYRESTPARQTYRYALDPAWTNQVARDLGRA</sequence>
<feature type="region of interest" description="Disordered" evidence="1">
    <location>
        <begin position="1"/>
        <end position="23"/>
    </location>
</feature>
<feature type="compositionally biased region" description="Basic residues" evidence="1">
    <location>
        <begin position="1"/>
        <end position="11"/>
    </location>
</feature>
<feature type="compositionally biased region" description="Basic and acidic residues" evidence="1">
    <location>
        <begin position="367"/>
        <end position="380"/>
    </location>
</feature>
<dbReference type="Proteomes" id="UP000782241">
    <property type="component" value="Unassembled WGS sequence"/>
</dbReference>
<reference evidence="3" key="1">
    <citation type="submission" date="2021-04" db="EMBL/GenBank/DDBJ databases">
        <title>Draft genome of Fusarium avenaceum strain F156N33, isolated from an atmospheric sample in Virginia.</title>
        <authorList>
            <person name="Yang S."/>
            <person name="Vinatzer B.A."/>
            <person name="Coleman J."/>
        </authorList>
    </citation>
    <scope>NUCLEOTIDE SEQUENCE</scope>
    <source>
        <strain evidence="3">F156N33</strain>
    </source>
</reference>
<feature type="domain" description="F-box" evidence="2">
    <location>
        <begin position="420"/>
        <end position="466"/>
    </location>
</feature>
<dbReference type="SUPFAM" id="SSF52047">
    <property type="entry name" value="RNI-like"/>
    <property type="match status" value="1"/>
</dbReference>
<keyword evidence="4" id="KW-1185">Reference proteome</keyword>
<dbReference type="Pfam" id="PF16804">
    <property type="entry name" value="DUF5071"/>
    <property type="match status" value="1"/>
</dbReference>
<gene>
    <name evidence="3" type="ORF">KAF25_011192</name>
</gene>
<dbReference type="InterPro" id="IPR031837">
    <property type="entry name" value="DUF5071"/>
</dbReference>
<feature type="compositionally biased region" description="Polar residues" evidence="1">
    <location>
        <begin position="12"/>
        <end position="23"/>
    </location>
</feature>
<protein>
    <recommendedName>
        <fullName evidence="2">F-box domain-containing protein</fullName>
    </recommendedName>
</protein>
<evidence type="ECO:0000256" key="1">
    <source>
        <dbReference type="SAM" id="MobiDB-lite"/>
    </source>
</evidence>
<name>A0A9P7GVJ2_9HYPO</name>
<dbReference type="AlphaFoldDB" id="A0A9P7GVJ2"/>
<dbReference type="InterPro" id="IPR036047">
    <property type="entry name" value="F-box-like_dom_sf"/>
</dbReference>
<evidence type="ECO:0000313" key="3">
    <source>
        <dbReference type="EMBL" id="KAG5657023.1"/>
    </source>
</evidence>
<dbReference type="SUPFAM" id="SSF81383">
    <property type="entry name" value="F-box domain"/>
    <property type="match status" value="1"/>
</dbReference>
<dbReference type="PROSITE" id="PS50181">
    <property type="entry name" value="FBOX"/>
    <property type="match status" value="1"/>
</dbReference>
<comment type="caution">
    <text evidence="3">The sequence shown here is derived from an EMBL/GenBank/DDBJ whole genome shotgun (WGS) entry which is preliminary data.</text>
</comment>
<dbReference type="EMBL" id="JAGPUO010000019">
    <property type="protein sequence ID" value="KAG5657023.1"/>
    <property type="molecule type" value="Genomic_DNA"/>
</dbReference>
<organism evidence="3 4">
    <name type="scientific">Fusarium avenaceum</name>
    <dbReference type="NCBI Taxonomy" id="40199"/>
    <lineage>
        <taxon>Eukaryota</taxon>
        <taxon>Fungi</taxon>
        <taxon>Dikarya</taxon>
        <taxon>Ascomycota</taxon>
        <taxon>Pezizomycotina</taxon>
        <taxon>Sordariomycetes</taxon>
        <taxon>Hypocreomycetidae</taxon>
        <taxon>Hypocreales</taxon>
        <taxon>Nectriaceae</taxon>
        <taxon>Fusarium</taxon>
        <taxon>Fusarium tricinctum species complex</taxon>
    </lineage>
</organism>
<feature type="region of interest" description="Disordered" evidence="1">
    <location>
        <begin position="333"/>
        <end position="411"/>
    </location>
</feature>
<dbReference type="InterPro" id="IPR001810">
    <property type="entry name" value="F-box_dom"/>
</dbReference>
<dbReference type="InterPro" id="IPR032675">
    <property type="entry name" value="LRR_dom_sf"/>
</dbReference>
<evidence type="ECO:0000313" key="4">
    <source>
        <dbReference type="Proteomes" id="UP000782241"/>
    </source>
</evidence>
<evidence type="ECO:0000259" key="2">
    <source>
        <dbReference type="PROSITE" id="PS50181"/>
    </source>
</evidence>